<dbReference type="EMBL" id="CADCTG010000072">
    <property type="protein sequence ID" value="CAA9222055.1"/>
    <property type="molecule type" value="Genomic_DNA"/>
</dbReference>
<name>A0A6J4HFG7_9PROT</name>
<reference evidence="2" key="1">
    <citation type="submission" date="2020-02" db="EMBL/GenBank/DDBJ databases">
        <authorList>
            <person name="Meier V. D."/>
        </authorList>
    </citation>
    <scope>NUCLEOTIDE SEQUENCE</scope>
    <source>
        <strain evidence="2">AVDCRST_MAG08</strain>
    </source>
</reference>
<evidence type="ECO:0000313" key="2">
    <source>
        <dbReference type="EMBL" id="CAA9222055.1"/>
    </source>
</evidence>
<feature type="non-terminal residue" evidence="2">
    <location>
        <position position="283"/>
    </location>
</feature>
<feature type="region of interest" description="Disordered" evidence="1">
    <location>
        <begin position="216"/>
        <end position="263"/>
    </location>
</feature>
<sequence length="283" mass="31107">EGRARRPRRAVPAARRARRRPAHGAAPAVRGRRVRRRRLSPRLPRRRAEPLPRPRAALPDLPRRNPAERRPRRARPVLPGRGPGVQSQLQRRPPRPLARQPRAGRDAGPRLPGRGRPRAALGALARRRQAARLAGTAGARRVLVGPQPGGLPRLHRGAGSGLRTRRLAPPGGAHPRRDRPGLRHRALHGLFLPGGGSLLPPWPARLRRGRRLPRRAAATLPPPAGDGPHLGGGRRPGGELQRRHQRGQPAVPPRVERRGLRRRVHRALPLGGDRGLGVRAVRL</sequence>
<feature type="non-terminal residue" evidence="2">
    <location>
        <position position="1"/>
    </location>
</feature>
<proteinExistence type="predicted"/>
<protein>
    <submittedName>
        <fullName evidence="2">Uncharacterized protein</fullName>
    </submittedName>
</protein>
<evidence type="ECO:0000256" key="1">
    <source>
        <dbReference type="SAM" id="MobiDB-lite"/>
    </source>
</evidence>
<accession>A0A6J4HFG7</accession>
<organism evidence="2">
    <name type="scientific">uncultured Acetobacteraceae bacterium</name>
    <dbReference type="NCBI Taxonomy" id="169975"/>
    <lineage>
        <taxon>Bacteria</taxon>
        <taxon>Pseudomonadati</taxon>
        <taxon>Pseudomonadota</taxon>
        <taxon>Alphaproteobacteria</taxon>
        <taxon>Acetobacterales</taxon>
        <taxon>Acetobacteraceae</taxon>
        <taxon>environmental samples</taxon>
    </lineage>
</organism>
<gene>
    <name evidence="2" type="ORF">AVDCRST_MAG08-659</name>
</gene>
<feature type="compositionally biased region" description="Basic residues" evidence="1">
    <location>
        <begin position="30"/>
        <end position="45"/>
    </location>
</feature>
<feature type="region of interest" description="Disordered" evidence="1">
    <location>
        <begin position="144"/>
        <end position="180"/>
    </location>
</feature>
<feature type="region of interest" description="Disordered" evidence="1">
    <location>
        <begin position="1"/>
        <end position="117"/>
    </location>
</feature>
<dbReference type="AlphaFoldDB" id="A0A6J4HFG7"/>
<feature type="compositionally biased region" description="Basic residues" evidence="1">
    <location>
        <begin position="1"/>
        <end position="22"/>
    </location>
</feature>
<feature type="compositionally biased region" description="Low complexity" evidence="1">
    <location>
        <begin position="76"/>
        <end position="101"/>
    </location>
</feature>